<evidence type="ECO:0000313" key="1">
    <source>
        <dbReference type="EMBL" id="WCT75701.1"/>
    </source>
</evidence>
<dbReference type="RefSeq" id="WP_273691872.1">
    <property type="nucleotide sequence ID" value="NZ_CP117412.1"/>
</dbReference>
<gene>
    <name evidence="1" type="ORF">PQ455_19375</name>
</gene>
<name>A0ABY7TSQ9_9SPHN</name>
<dbReference type="Pfam" id="PF20288">
    <property type="entry name" value="MC2"/>
    <property type="match status" value="1"/>
</dbReference>
<dbReference type="Proteomes" id="UP001220395">
    <property type="component" value="Plasmid unnamed1"/>
</dbReference>
<reference evidence="1 2" key="1">
    <citation type="submission" date="2023-02" db="EMBL/GenBank/DDBJ databases">
        <title>Genome sequence of Sphingomonas naphthae.</title>
        <authorList>
            <person name="Kim S."/>
            <person name="Heo J."/>
            <person name="Kwon S.-W."/>
        </authorList>
    </citation>
    <scope>NUCLEOTIDE SEQUENCE [LARGE SCALE GENOMIC DNA]</scope>
    <source>
        <strain evidence="1 2">KACC 18716</strain>
        <plasmid evidence="1 2">unnamed1</plasmid>
    </source>
</reference>
<proteinExistence type="predicted"/>
<keyword evidence="1" id="KW-0614">Plasmid</keyword>
<sequence length="162" mass="18222">MTTAAPEQLFNSPLETGVRSVLLLSVAQPRAFDLTHLTWLDHLVVHTADIGGPASLHPDIPQRDGELVVRRRNVEDGLRLMRRLHLVATNYMTSGILFCVTEEGAQFAQLVRSDYGRRLKERATWLIDYVGRVDSTEFVQLISDKIGRWSIEFQAEGGRAHG</sequence>
<protein>
    <recommendedName>
        <fullName evidence="3">Threonine transporter</fullName>
    </recommendedName>
</protein>
<dbReference type="EMBL" id="CP117412">
    <property type="protein sequence ID" value="WCT75701.1"/>
    <property type="molecule type" value="Genomic_DNA"/>
</dbReference>
<accession>A0ABY7TSQ9</accession>
<evidence type="ECO:0008006" key="3">
    <source>
        <dbReference type="Google" id="ProtNLM"/>
    </source>
</evidence>
<organism evidence="1 2">
    <name type="scientific">Sphingomonas naphthae</name>
    <dbReference type="NCBI Taxonomy" id="1813468"/>
    <lineage>
        <taxon>Bacteria</taxon>
        <taxon>Pseudomonadati</taxon>
        <taxon>Pseudomonadota</taxon>
        <taxon>Alphaproteobacteria</taxon>
        <taxon>Sphingomonadales</taxon>
        <taxon>Sphingomonadaceae</taxon>
        <taxon>Sphingomonas</taxon>
    </lineage>
</organism>
<dbReference type="InterPro" id="IPR046904">
    <property type="entry name" value="ABC-3C_MC2"/>
</dbReference>
<geneLocation type="plasmid" evidence="1 2">
    <name>unnamed1</name>
</geneLocation>
<keyword evidence="2" id="KW-1185">Reference proteome</keyword>
<evidence type="ECO:0000313" key="2">
    <source>
        <dbReference type="Proteomes" id="UP001220395"/>
    </source>
</evidence>